<dbReference type="PANTHER" id="PTHR33600:SF4">
    <property type="entry name" value="PLASTID DIVISION PROTEIN PDV1"/>
    <property type="match status" value="1"/>
</dbReference>
<keyword evidence="2" id="KW-1185">Reference proteome</keyword>
<evidence type="ECO:0000313" key="2">
    <source>
        <dbReference type="Proteomes" id="UP000249390"/>
    </source>
</evidence>
<dbReference type="AlphaFoldDB" id="A0A328CZV4"/>
<comment type="caution">
    <text evidence="1">The sequence shown here is derived from an EMBL/GenBank/DDBJ whole genome shotgun (WGS) entry which is preliminary data.</text>
</comment>
<dbReference type="GO" id="GO:0010020">
    <property type="term" value="P:chloroplast fission"/>
    <property type="evidence" value="ECO:0007669"/>
    <property type="project" value="InterPro"/>
</dbReference>
<organism evidence="1 2">
    <name type="scientific">Cuscuta australis</name>
    <dbReference type="NCBI Taxonomy" id="267555"/>
    <lineage>
        <taxon>Eukaryota</taxon>
        <taxon>Viridiplantae</taxon>
        <taxon>Streptophyta</taxon>
        <taxon>Embryophyta</taxon>
        <taxon>Tracheophyta</taxon>
        <taxon>Spermatophyta</taxon>
        <taxon>Magnoliopsida</taxon>
        <taxon>eudicotyledons</taxon>
        <taxon>Gunneridae</taxon>
        <taxon>Pentapetalae</taxon>
        <taxon>asterids</taxon>
        <taxon>lamiids</taxon>
        <taxon>Solanales</taxon>
        <taxon>Convolvulaceae</taxon>
        <taxon>Cuscuteae</taxon>
        <taxon>Cuscuta</taxon>
        <taxon>Cuscuta subgen. Grammica</taxon>
        <taxon>Cuscuta sect. Cleistogrammica</taxon>
    </lineage>
</organism>
<protein>
    <submittedName>
        <fullName evidence="1">Uncharacterized protein</fullName>
    </submittedName>
</protein>
<dbReference type="PANTHER" id="PTHR33600">
    <property type="entry name" value="PLASTID DIVISION PROTEIN PDV2"/>
    <property type="match status" value="1"/>
</dbReference>
<dbReference type="InterPro" id="IPR038939">
    <property type="entry name" value="PDV1/PDV2"/>
</dbReference>
<dbReference type="EMBL" id="NQVE01000203">
    <property type="protein sequence ID" value="RAL39012.1"/>
    <property type="molecule type" value="Genomic_DNA"/>
</dbReference>
<gene>
    <name evidence="1" type="ORF">DM860_011498</name>
</gene>
<name>A0A328CZV4_9ASTE</name>
<accession>A0A328CZV4</accession>
<proteinExistence type="predicted"/>
<reference evidence="1 2" key="1">
    <citation type="submission" date="2018-06" db="EMBL/GenBank/DDBJ databases">
        <title>The Genome of Cuscuta australis (Dodder) Provides Insight into the Evolution of Plant Parasitism.</title>
        <authorList>
            <person name="Liu H."/>
        </authorList>
    </citation>
    <scope>NUCLEOTIDE SEQUENCE [LARGE SCALE GENOMIC DNA]</scope>
    <source>
        <strain evidence="2">cv. Yunnan</strain>
        <tissue evidence="1">Vines</tissue>
    </source>
</reference>
<sequence length="145" mass="16691">MWFCYSCELYGLGNPFFSEDASTTTRGKDVALARLGQSRIILVMILADHRGKKYKFIEDAQALVRDVHEDRHFFPWRKFLATKGRCSNILLTVLLSSFEFVNKSLGLDEEVSRNTILWTLHQGTGRCPIHTQTLTKVSKTSRFFI</sequence>
<evidence type="ECO:0000313" key="1">
    <source>
        <dbReference type="EMBL" id="RAL39012.1"/>
    </source>
</evidence>
<dbReference type="Proteomes" id="UP000249390">
    <property type="component" value="Unassembled WGS sequence"/>
</dbReference>